<proteinExistence type="predicted"/>
<gene>
    <name evidence="1" type="ORF">HPB49_018216</name>
</gene>
<evidence type="ECO:0000313" key="2">
    <source>
        <dbReference type="Proteomes" id="UP000821865"/>
    </source>
</evidence>
<sequence>MAVHIPAVLAMMFYFIAVVCVGVWSGRKVHIFKEDGQVSTMDMRRRRPQQNRFLHRLFLADRNLSMALGISSMTATWVGGGYLNGTAEAVYTHGVLYCHAPIGYAISLILGGFFFAQKMRMTNAVTMLDPFQELYGRWMGLLLCLPAVCGEIFWTAAMLAALGDTAGAMLEVDSGLFIVIAAMIIFFYTALGGRYSVAYTDVFQLCTTVLFLWVCVPYVLKSPAVGTVTGPETDWVGLAPESNAGQLFDNFLMTALGGIPWQVGTRSIFNAFWAARADFAAEVLSYVAALGCIVMAVPPMIIGAAAKTTNFTAAGYPGPWQLRDKSSVLPQSIRYLTPAVVSVMGMLGITAAVMSSADSSMFSAAAMVTKNVYHVLIRPGASETEVAVILRIAVCVIGASATYLALSVESVFGLWTLCSDVVYVLLFPQFVCIFYLKGTNTYGSIIAFVLGAISRWLCGEPSVSLTTSVRAPVNDPQRGQPFPFRLACMVLGMAALVIGSLVSAMAFEKQWLPPHYDVFGCFRTPQPGECSSRRDGKLWTRPEVTENEQSARAGAESGRSELTNRSERSQMPAGRSRGASIAASEISSKSYRSQGTADSSRRRKSSGAASSAKTPDTTNRGGRVSKHRQRHAKQASNETNLTIKDAEISGSSRRGRRSDKPPDK</sequence>
<protein>
    <submittedName>
        <fullName evidence="1">Uncharacterized protein</fullName>
    </submittedName>
</protein>
<comment type="caution">
    <text evidence="1">The sequence shown here is derived from an EMBL/GenBank/DDBJ whole genome shotgun (WGS) entry which is preliminary data.</text>
</comment>
<evidence type="ECO:0000313" key="1">
    <source>
        <dbReference type="EMBL" id="KAH7960246.1"/>
    </source>
</evidence>
<keyword evidence="2" id="KW-1185">Reference proteome</keyword>
<dbReference type="EMBL" id="CM023472">
    <property type="protein sequence ID" value="KAH7960246.1"/>
    <property type="molecule type" value="Genomic_DNA"/>
</dbReference>
<accession>A0ACB8D7A8</accession>
<name>A0ACB8D7A8_DERSI</name>
<dbReference type="Proteomes" id="UP000821865">
    <property type="component" value="Chromosome 3"/>
</dbReference>
<reference evidence="1" key="1">
    <citation type="submission" date="2020-05" db="EMBL/GenBank/DDBJ databases">
        <title>Large-scale comparative analyses of tick genomes elucidate their genetic diversity and vector capacities.</title>
        <authorList>
            <person name="Jia N."/>
            <person name="Wang J."/>
            <person name="Shi W."/>
            <person name="Du L."/>
            <person name="Sun Y."/>
            <person name="Zhan W."/>
            <person name="Jiang J."/>
            <person name="Wang Q."/>
            <person name="Zhang B."/>
            <person name="Ji P."/>
            <person name="Sakyi L.B."/>
            <person name="Cui X."/>
            <person name="Yuan T."/>
            <person name="Jiang B."/>
            <person name="Yang W."/>
            <person name="Lam T.T.-Y."/>
            <person name="Chang Q."/>
            <person name="Ding S."/>
            <person name="Wang X."/>
            <person name="Zhu J."/>
            <person name="Ruan X."/>
            <person name="Zhao L."/>
            <person name="Wei J."/>
            <person name="Que T."/>
            <person name="Du C."/>
            <person name="Cheng J."/>
            <person name="Dai P."/>
            <person name="Han X."/>
            <person name="Huang E."/>
            <person name="Gao Y."/>
            <person name="Liu J."/>
            <person name="Shao H."/>
            <person name="Ye R."/>
            <person name="Li L."/>
            <person name="Wei W."/>
            <person name="Wang X."/>
            <person name="Wang C."/>
            <person name="Yang T."/>
            <person name="Huo Q."/>
            <person name="Li W."/>
            <person name="Guo W."/>
            <person name="Chen H."/>
            <person name="Zhou L."/>
            <person name="Ni X."/>
            <person name="Tian J."/>
            <person name="Zhou Y."/>
            <person name="Sheng Y."/>
            <person name="Liu T."/>
            <person name="Pan Y."/>
            <person name="Xia L."/>
            <person name="Li J."/>
            <person name="Zhao F."/>
            <person name="Cao W."/>
        </authorList>
    </citation>
    <scope>NUCLEOTIDE SEQUENCE</scope>
    <source>
        <strain evidence="1">Dsil-2018</strain>
    </source>
</reference>
<organism evidence="1 2">
    <name type="scientific">Dermacentor silvarum</name>
    <name type="common">Tick</name>
    <dbReference type="NCBI Taxonomy" id="543639"/>
    <lineage>
        <taxon>Eukaryota</taxon>
        <taxon>Metazoa</taxon>
        <taxon>Ecdysozoa</taxon>
        <taxon>Arthropoda</taxon>
        <taxon>Chelicerata</taxon>
        <taxon>Arachnida</taxon>
        <taxon>Acari</taxon>
        <taxon>Parasitiformes</taxon>
        <taxon>Ixodida</taxon>
        <taxon>Ixodoidea</taxon>
        <taxon>Ixodidae</taxon>
        <taxon>Rhipicephalinae</taxon>
        <taxon>Dermacentor</taxon>
    </lineage>
</organism>